<dbReference type="AlphaFoldDB" id="A0ABD5YW45"/>
<dbReference type="Pfam" id="PF11848">
    <property type="entry name" value="DUF3368"/>
    <property type="match status" value="1"/>
</dbReference>
<dbReference type="InterPro" id="IPR021799">
    <property type="entry name" value="PIN-like_prokaryotic"/>
</dbReference>
<evidence type="ECO:0000313" key="2">
    <source>
        <dbReference type="Proteomes" id="UP001596417"/>
    </source>
</evidence>
<dbReference type="EMBL" id="JBHTAX010000006">
    <property type="protein sequence ID" value="MFC7193102.1"/>
    <property type="molecule type" value="Genomic_DNA"/>
</dbReference>
<dbReference type="GeneID" id="76202651"/>
<reference evidence="1 2" key="1">
    <citation type="journal article" date="2019" name="Int. J. Syst. Evol. Microbiol.">
        <title>The Global Catalogue of Microorganisms (GCM) 10K type strain sequencing project: providing services to taxonomists for standard genome sequencing and annotation.</title>
        <authorList>
            <consortium name="The Broad Institute Genomics Platform"/>
            <consortium name="The Broad Institute Genome Sequencing Center for Infectious Disease"/>
            <person name="Wu L."/>
            <person name="Ma J."/>
        </authorList>
    </citation>
    <scope>NUCLEOTIDE SEQUENCE [LARGE SCALE GENOMIC DNA]</scope>
    <source>
        <strain evidence="1 2">RDMS1</strain>
    </source>
</reference>
<organism evidence="1 2">
    <name type="scientific">Halocatena marina</name>
    <dbReference type="NCBI Taxonomy" id="2934937"/>
    <lineage>
        <taxon>Archaea</taxon>
        <taxon>Methanobacteriati</taxon>
        <taxon>Methanobacteriota</taxon>
        <taxon>Stenosarchaea group</taxon>
        <taxon>Halobacteria</taxon>
        <taxon>Halobacteriales</taxon>
        <taxon>Natronomonadaceae</taxon>
        <taxon>Halocatena</taxon>
    </lineage>
</organism>
<protein>
    <submittedName>
        <fullName evidence="1">DUF3368 domain-containing protein</fullName>
    </submittedName>
</protein>
<accession>A0ABD5YW45</accession>
<keyword evidence="2" id="KW-1185">Reference proteome</keyword>
<sequence>MSRLQQNTQLSDAAIAVLTCAASNDCVVVMDGTYGRDVAAAEGITTRGTAYLILLLVKRDIIHVDEARTAIDAMIDEGWYCAPNVYAAIIRKLDSLEN</sequence>
<name>A0ABD5YW45_9EURY</name>
<gene>
    <name evidence="1" type="ORF">ACFQL7_27205</name>
</gene>
<dbReference type="RefSeq" id="WP_264822486.1">
    <property type="nucleotide sequence ID" value="NZ_CP110252.1"/>
</dbReference>
<comment type="caution">
    <text evidence="1">The sequence shown here is derived from an EMBL/GenBank/DDBJ whole genome shotgun (WGS) entry which is preliminary data.</text>
</comment>
<dbReference type="Proteomes" id="UP001596417">
    <property type="component" value="Unassembled WGS sequence"/>
</dbReference>
<proteinExistence type="predicted"/>
<evidence type="ECO:0000313" key="1">
    <source>
        <dbReference type="EMBL" id="MFC7193102.1"/>
    </source>
</evidence>